<organism evidence="1 2">
    <name type="scientific">Populus alba</name>
    <name type="common">White poplar</name>
    <dbReference type="NCBI Taxonomy" id="43335"/>
    <lineage>
        <taxon>Eukaryota</taxon>
        <taxon>Viridiplantae</taxon>
        <taxon>Streptophyta</taxon>
        <taxon>Embryophyta</taxon>
        <taxon>Tracheophyta</taxon>
        <taxon>Spermatophyta</taxon>
        <taxon>Magnoliopsida</taxon>
        <taxon>eudicotyledons</taxon>
        <taxon>Gunneridae</taxon>
        <taxon>Pentapetalae</taxon>
        <taxon>rosids</taxon>
        <taxon>fabids</taxon>
        <taxon>Malpighiales</taxon>
        <taxon>Salicaceae</taxon>
        <taxon>Saliceae</taxon>
        <taxon>Populus</taxon>
    </lineage>
</organism>
<dbReference type="Proteomes" id="UP000309997">
    <property type="component" value="Unassembled WGS sequence"/>
</dbReference>
<dbReference type="EMBL" id="RCHU02000017">
    <property type="protein sequence ID" value="KAL3568588.1"/>
    <property type="molecule type" value="Genomic_DNA"/>
</dbReference>
<reference evidence="1 2" key="1">
    <citation type="journal article" date="2024" name="Plant Biotechnol. J.">
        <title>Genome and CRISPR/Cas9 system of a widespread forest tree (Populus alba) in the world.</title>
        <authorList>
            <person name="Liu Y.J."/>
            <person name="Jiang P.F."/>
            <person name="Han X.M."/>
            <person name="Li X.Y."/>
            <person name="Wang H.M."/>
            <person name="Wang Y.J."/>
            <person name="Wang X.X."/>
            <person name="Zeng Q.Y."/>
        </authorList>
    </citation>
    <scope>NUCLEOTIDE SEQUENCE [LARGE SCALE GENOMIC DNA]</scope>
    <source>
        <strain evidence="2">cv. PAL-ZL1</strain>
    </source>
</reference>
<protein>
    <submittedName>
        <fullName evidence="1">Uncharacterized protein</fullName>
    </submittedName>
</protein>
<evidence type="ECO:0000313" key="2">
    <source>
        <dbReference type="Proteomes" id="UP000309997"/>
    </source>
</evidence>
<keyword evidence="2" id="KW-1185">Reference proteome</keyword>
<accession>A0ACC4AQQ7</accession>
<name>A0ACC4AQQ7_POPAL</name>
<comment type="caution">
    <text evidence="1">The sequence shown here is derived from an EMBL/GenBank/DDBJ whole genome shotgun (WGS) entry which is preliminary data.</text>
</comment>
<evidence type="ECO:0000313" key="1">
    <source>
        <dbReference type="EMBL" id="KAL3568588.1"/>
    </source>
</evidence>
<sequence length="155" mass="16951">MEMLSKKAGLLLVVAFLFVAICGHSASAMRPFPLSDPIRTQESQKWDIGTGTFGTDTKILKADHFSKKEMEILELQTKINHNSPLRSATKSMGVLDLSGEDKSAWPPRRRLSIPAGSVITTVLKPLPAGNMTPISEARIKRSTTKNDTPLSNQCC</sequence>
<gene>
    <name evidence="1" type="ORF">D5086_031239</name>
</gene>
<proteinExistence type="predicted"/>